<dbReference type="EMBL" id="JAPTMU010000018">
    <property type="protein sequence ID" value="KAJ4928529.1"/>
    <property type="molecule type" value="Genomic_DNA"/>
</dbReference>
<proteinExistence type="predicted"/>
<dbReference type="AlphaFoldDB" id="A0AAD6FB88"/>
<gene>
    <name evidence="1" type="ORF">JOQ06_016320</name>
</gene>
<protein>
    <submittedName>
        <fullName evidence="1">Uncharacterized protein</fullName>
    </submittedName>
</protein>
<dbReference type="Proteomes" id="UP001219934">
    <property type="component" value="Unassembled WGS sequence"/>
</dbReference>
<keyword evidence="2" id="KW-1185">Reference proteome</keyword>
<comment type="caution">
    <text evidence="1">The sequence shown here is derived from an EMBL/GenBank/DDBJ whole genome shotgun (WGS) entry which is preliminary data.</text>
</comment>
<evidence type="ECO:0000313" key="2">
    <source>
        <dbReference type="Proteomes" id="UP001219934"/>
    </source>
</evidence>
<sequence>MAGLIRLIRWTTREPASVWLSWREQECVFVPARLGGPPVSWVSSYAYVSTSVSCLAARLWFQACRYEEAWSSSDSRAVMHERSALLPFAVFSVWDEHTEGLQSADSCITFNP</sequence>
<evidence type="ECO:0000313" key="1">
    <source>
        <dbReference type="EMBL" id="KAJ4928529.1"/>
    </source>
</evidence>
<name>A0AAD6FB88_9TELE</name>
<reference evidence="1" key="1">
    <citation type="submission" date="2022-11" db="EMBL/GenBank/DDBJ databases">
        <title>Chromosome-level genome of Pogonophryne albipinna.</title>
        <authorList>
            <person name="Jo E."/>
        </authorList>
    </citation>
    <scope>NUCLEOTIDE SEQUENCE</scope>
    <source>
        <strain evidence="1">SGF0006</strain>
        <tissue evidence="1">Muscle</tissue>
    </source>
</reference>
<organism evidence="1 2">
    <name type="scientific">Pogonophryne albipinna</name>
    <dbReference type="NCBI Taxonomy" id="1090488"/>
    <lineage>
        <taxon>Eukaryota</taxon>
        <taxon>Metazoa</taxon>
        <taxon>Chordata</taxon>
        <taxon>Craniata</taxon>
        <taxon>Vertebrata</taxon>
        <taxon>Euteleostomi</taxon>
        <taxon>Actinopterygii</taxon>
        <taxon>Neopterygii</taxon>
        <taxon>Teleostei</taxon>
        <taxon>Neoteleostei</taxon>
        <taxon>Acanthomorphata</taxon>
        <taxon>Eupercaria</taxon>
        <taxon>Perciformes</taxon>
        <taxon>Notothenioidei</taxon>
        <taxon>Pogonophryne</taxon>
    </lineage>
</organism>
<accession>A0AAD6FB88</accession>